<protein>
    <recommendedName>
        <fullName evidence="2">ferroxidase</fullName>
        <ecNumber evidence="2">1.16.3.1</ecNumber>
    </recommendedName>
</protein>
<dbReference type="PANTHER" id="PTHR30295">
    <property type="entry name" value="BACTERIOFERRITIN"/>
    <property type="match status" value="1"/>
</dbReference>
<keyword evidence="4" id="KW-0408">Iron</keyword>
<dbReference type="CDD" id="cd00657">
    <property type="entry name" value="Ferritin_like"/>
    <property type="match status" value="1"/>
</dbReference>
<dbReference type="GO" id="GO:0005829">
    <property type="term" value="C:cytosol"/>
    <property type="evidence" value="ECO:0007669"/>
    <property type="project" value="TreeGrafter"/>
</dbReference>
<evidence type="ECO:0000313" key="9">
    <source>
        <dbReference type="Proteomes" id="UP000186096"/>
    </source>
</evidence>
<dbReference type="Pfam" id="PF00210">
    <property type="entry name" value="Ferritin"/>
    <property type="match status" value="1"/>
</dbReference>
<dbReference type="GO" id="GO:0004322">
    <property type="term" value="F:ferroxidase activity"/>
    <property type="evidence" value="ECO:0007669"/>
    <property type="project" value="UniProtKB-EC"/>
</dbReference>
<dbReference type="RefSeq" id="WP_076433705.1">
    <property type="nucleotide sequence ID" value="NZ_FTNI01000003.1"/>
</dbReference>
<dbReference type="GO" id="GO:0006879">
    <property type="term" value="P:intracellular iron ion homeostasis"/>
    <property type="evidence" value="ECO:0007669"/>
    <property type="project" value="UniProtKB-KW"/>
</dbReference>
<gene>
    <name evidence="8" type="ORF">SAMN05421833_103368</name>
</gene>
<evidence type="ECO:0000256" key="2">
    <source>
        <dbReference type="ARBA" id="ARBA00013107"/>
    </source>
</evidence>
<evidence type="ECO:0000313" key="8">
    <source>
        <dbReference type="EMBL" id="SIQ75980.1"/>
    </source>
</evidence>
<dbReference type="PROSITE" id="PS50905">
    <property type="entry name" value="FERRITIN_LIKE"/>
    <property type="match status" value="1"/>
</dbReference>
<evidence type="ECO:0000256" key="3">
    <source>
        <dbReference type="ARBA" id="ARBA00022434"/>
    </source>
</evidence>
<dbReference type="EC" id="1.16.3.1" evidence="2"/>
<evidence type="ECO:0000256" key="1">
    <source>
        <dbReference type="ARBA" id="ARBA00001970"/>
    </source>
</evidence>
<dbReference type="InterPro" id="IPR009078">
    <property type="entry name" value="Ferritin-like_SF"/>
</dbReference>
<dbReference type="OrthoDB" id="9792238at2"/>
<keyword evidence="9" id="KW-1185">Reference proteome</keyword>
<dbReference type="PANTHER" id="PTHR30295:SF0">
    <property type="entry name" value="BACTERIOFERRITIN"/>
    <property type="match status" value="1"/>
</dbReference>
<organism evidence="8 9">
    <name type="scientific">Microbispora rosea</name>
    <dbReference type="NCBI Taxonomy" id="58117"/>
    <lineage>
        <taxon>Bacteria</taxon>
        <taxon>Bacillati</taxon>
        <taxon>Actinomycetota</taxon>
        <taxon>Actinomycetes</taxon>
        <taxon>Streptosporangiales</taxon>
        <taxon>Streptosporangiaceae</taxon>
        <taxon>Microbispora</taxon>
    </lineage>
</organism>
<evidence type="ECO:0000256" key="4">
    <source>
        <dbReference type="ARBA" id="ARBA00023004"/>
    </source>
</evidence>
<proteinExistence type="predicted"/>
<dbReference type="InterPro" id="IPR008331">
    <property type="entry name" value="Ferritin_DPS_dom"/>
</dbReference>
<dbReference type="STRING" id="58117.SAMN05421833_103368"/>
<sequence>MDTEGFIALLNEDLESEYRSIVQYVQHTATIKGAEYLSIIEELRQHLGQELDHASTLAEQIDFLGGVPSVRVPEVPVATDGADALRLDLELEQEQLRRYRERVEQAQELGLSDVAEALRPLLQQTQDHVMDLRTALGK</sequence>
<feature type="coiled-coil region" evidence="6">
    <location>
        <begin position="82"/>
        <end position="109"/>
    </location>
</feature>
<dbReference type="SUPFAM" id="SSF47240">
    <property type="entry name" value="Ferritin-like"/>
    <property type="match status" value="1"/>
</dbReference>
<evidence type="ECO:0000256" key="5">
    <source>
        <dbReference type="ARBA" id="ARBA00036243"/>
    </source>
</evidence>
<evidence type="ECO:0000256" key="6">
    <source>
        <dbReference type="SAM" id="Coils"/>
    </source>
</evidence>
<dbReference type="InterPro" id="IPR009040">
    <property type="entry name" value="Ferritin-like_diiron"/>
</dbReference>
<evidence type="ECO:0000259" key="7">
    <source>
        <dbReference type="PROSITE" id="PS50905"/>
    </source>
</evidence>
<comment type="cofactor">
    <cofactor evidence="1">
        <name>heme b</name>
        <dbReference type="ChEBI" id="CHEBI:60344"/>
    </cofactor>
</comment>
<keyword evidence="3" id="KW-0409">Iron storage</keyword>
<dbReference type="GO" id="GO:0020037">
    <property type="term" value="F:heme binding"/>
    <property type="evidence" value="ECO:0007669"/>
    <property type="project" value="TreeGrafter"/>
</dbReference>
<keyword evidence="6" id="KW-0175">Coiled coil</keyword>
<dbReference type="GO" id="GO:0008199">
    <property type="term" value="F:ferric iron binding"/>
    <property type="evidence" value="ECO:0007669"/>
    <property type="project" value="InterPro"/>
</dbReference>
<name>A0A1N6VDJ4_9ACTN</name>
<feature type="domain" description="Ferritin-like diiron" evidence="7">
    <location>
        <begin position="1"/>
        <end position="138"/>
    </location>
</feature>
<reference evidence="9" key="1">
    <citation type="submission" date="2017-01" db="EMBL/GenBank/DDBJ databases">
        <authorList>
            <person name="Varghese N."/>
            <person name="Submissions S."/>
        </authorList>
    </citation>
    <scope>NUCLEOTIDE SEQUENCE [LARGE SCALE GENOMIC DNA]</scope>
    <source>
        <strain evidence="9">ATCC 12950</strain>
    </source>
</reference>
<dbReference type="AlphaFoldDB" id="A0A1N6VDJ4"/>
<dbReference type="Proteomes" id="UP000186096">
    <property type="component" value="Unassembled WGS sequence"/>
</dbReference>
<dbReference type="Gene3D" id="1.20.1260.10">
    <property type="match status" value="1"/>
</dbReference>
<dbReference type="InterPro" id="IPR012347">
    <property type="entry name" value="Ferritin-like"/>
</dbReference>
<accession>A0A1N6VDJ4</accession>
<comment type="catalytic activity">
    <reaction evidence="5">
        <text>Fe(2+)(in) = Fe(2+)(out)</text>
        <dbReference type="Rhea" id="RHEA:28486"/>
        <dbReference type="ChEBI" id="CHEBI:29033"/>
    </reaction>
</comment>
<dbReference type="EMBL" id="FTNI01000003">
    <property type="protein sequence ID" value="SIQ75980.1"/>
    <property type="molecule type" value="Genomic_DNA"/>
</dbReference>